<comment type="caution">
    <text evidence="1">The sequence shown here is derived from an EMBL/GenBank/DDBJ whole genome shotgun (WGS) entry which is preliminary data.</text>
</comment>
<evidence type="ECO:0000313" key="1">
    <source>
        <dbReference type="EMBL" id="KAH7834048.1"/>
    </source>
</evidence>
<organism evidence="1 2">
    <name type="scientific">Vaccinium darrowii</name>
    <dbReference type="NCBI Taxonomy" id="229202"/>
    <lineage>
        <taxon>Eukaryota</taxon>
        <taxon>Viridiplantae</taxon>
        <taxon>Streptophyta</taxon>
        <taxon>Embryophyta</taxon>
        <taxon>Tracheophyta</taxon>
        <taxon>Spermatophyta</taxon>
        <taxon>Magnoliopsida</taxon>
        <taxon>eudicotyledons</taxon>
        <taxon>Gunneridae</taxon>
        <taxon>Pentapetalae</taxon>
        <taxon>asterids</taxon>
        <taxon>Ericales</taxon>
        <taxon>Ericaceae</taxon>
        <taxon>Vaccinioideae</taxon>
        <taxon>Vaccinieae</taxon>
        <taxon>Vaccinium</taxon>
    </lineage>
</organism>
<sequence>MGIIFVSWSIFLCLLLVMCYNGNNKVNAIRHPMKDGIPTGMNVLRLHSMDVDDKYHSDVERGHAMDDHLLIHGEKDSGDAHIAHVHAHPSSHMDHMDASLMVFFFIEDLKVGKTIPIYFPKRDPSSSPHFLPREESNSVPFSLESLPHLLQIFSFPQDSPQAKAMEDTLRECELKPIKGESKLCATSLESMLDFVNEIFGFHSQIKVLSTTHFTKSTARLQNYTILKKPEETPAPKMVACHTMAYPYAIFYCHYQESESKVFKVLLEGENGDRADAVAVCHLDTSQWSPNHVSFGVLGIEPGSKTVCHFFPADNLVWIALPSLIYS</sequence>
<evidence type="ECO:0000313" key="2">
    <source>
        <dbReference type="Proteomes" id="UP000828048"/>
    </source>
</evidence>
<dbReference type="EMBL" id="CM037152">
    <property type="protein sequence ID" value="KAH7834048.1"/>
    <property type="molecule type" value="Genomic_DNA"/>
</dbReference>
<proteinExistence type="predicted"/>
<name>A0ACB7X057_9ERIC</name>
<dbReference type="Proteomes" id="UP000828048">
    <property type="component" value="Chromosome 2"/>
</dbReference>
<keyword evidence="2" id="KW-1185">Reference proteome</keyword>
<gene>
    <name evidence="1" type="ORF">Vadar_012206</name>
</gene>
<reference evidence="1 2" key="1">
    <citation type="journal article" date="2021" name="Hortic Res">
        <title>High-quality reference genome and annotation aids understanding of berry development for evergreen blueberry (Vaccinium darrowii).</title>
        <authorList>
            <person name="Yu J."/>
            <person name="Hulse-Kemp A.M."/>
            <person name="Babiker E."/>
            <person name="Staton M."/>
        </authorList>
    </citation>
    <scope>NUCLEOTIDE SEQUENCE [LARGE SCALE GENOMIC DNA]</scope>
    <source>
        <strain evidence="2">cv. NJ 8807/NJ 8810</strain>
        <tissue evidence="1">Young leaf</tissue>
    </source>
</reference>
<protein>
    <submittedName>
        <fullName evidence="1">Uncharacterized protein</fullName>
    </submittedName>
</protein>
<accession>A0ACB7X057</accession>